<dbReference type="EMBL" id="CAKKNE010000001">
    <property type="protein sequence ID" value="CAH0364022.1"/>
    <property type="molecule type" value="Genomic_DNA"/>
</dbReference>
<dbReference type="PANTHER" id="PTHR44329">
    <property type="entry name" value="SERINE/THREONINE-PROTEIN KINASE TNNI3K-RELATED"/>
    <property type="match status" value="1"/>
</dbReference>
<dbReference type="PROSITE" id="PS50011">
    <property type="entry name" value="PROTEIN_KINASE_DOM"/>
    <property type="match status" value="1"/>
</dbReference>
<dbReference type="InterPro" id="IPR051681">
    <property type="entry name" value="Ser/Thr_Kinases-Pseudokinases"/>
</dbReference>
<evidence type="ECO:0000313" key="3">
    <source>
        <dbReference type="EMBL" id="CAH0364022.1"/>
    </source>
</evidence>
<gene>
    <name evidence="3" type="ORF">PECAL_1P03690</name>
</gene>
<keyword evidence="4" id="KW-1185">Reference proteome</keyword>
<evidence type="ECO:0000313" key="4">
    <source>
        <dbReference type="Proteomes" id="UP000789595"/>
    </source>
</evidence>
<feature type="compositionally biased region" description="Low complexity" evidence="1">
    <location>
        <begin position="8"/>
        <end position="20"/>
    </location>
</feature>
<accession>A0A8J2SEE0</accession>
<dbReference type="InterPro" id="IPR000719">
    <property type="entry name" value="Prot_kinase_dom"/>
</dbReference>
<dbReference type="SMART" id="SM00220">
    <property type="entry name" value="S_TKc"/>
    <property type="match status" value="1"/>
</dbReference>
<dbReference type="Proteomes" id="UP000789595">
    <property type="component" value="Unassembled WGS sequence"/>
</dbReference>
<feature type="compositionally biased region" description="Low complexity" evidence="1">
    <location>
        <begin position="129"/>
        <end position="145"/>
    </location>
</feature>
<evidence type="ECO:0000259" key="2">
    <source>
        <dbReference type="PROSITE" id="PS50011"/>
    </source>
</evidence>
<dbReference type="Pfam" id="PF00069">
    <property type="entry name" value="Pkinase"/>
    <property type="match status" value="1"/>
</dbReference>
<dbReference type="OrthoDB" id="187301at2759"/>
<feature type="domain" description="Protein kinase" evidence="2">
    <location>
        <begin position="180"/>
        <end position="480"/>
    </location>
</feature>
<organism evidence="3 4">
    <name type="scientific">Pelagomonas calceolata</name>
    <dbReference type="NCBI Taxonomy" id="35677"/>
    <lineage>
        <taxon>Eukaryota</taxon>
        <taxon>Sar</taxon>
        <taxon>Stramenopiles</taxon>
        <taxon>Ochrophyta</taxon>
        <taxon>Pelagophyceae</taxon>
        <taxon>Pelagomonadales</taxon>
        <taxon>Pelagomonadaceae</taxon>
        <taxon>Pelagomonas</taxon>
    </lineage>
</organism>
<dbReference type="SUPFAM" id="SSF56112">
    <property type="entry name" value="Protein kinase-like (PK-like)"/>
    <property type="match status" value="1"/>
</dbReference>
<protein>
    <recommendedName>
        <fullName evidence="2">Protein kinase domain-containing protein</fullName>
    </recommendedName>
</protein>
<dbReference type="Gene3D" id="3.30.200.20">
    <property type="entry name" value="Phosphorylase Kinase, domain 1"/>
    <property type="match status" value="1"/>
</dbReference>
<dbReference type="AlphaFoldDB" id="A0A8J2SEE0"/>
<dbReference type="GO" id="GO:0004674">
    <property type="term" value="F:protein serine/threonine kinase activity"/>
    <property type="evidence" value="ECO:0007669"/>
    <property type="project" value="TreeGrafter"/>
</dbReference>
<comment type="caution">
    <text evidence="3">The sequence shown here is derived from an EMBL/GenBank/DDBJ whole genome shotgun (WGS) entry which is preliminary data.</text>
</comment>
<feature type="region of interest" description="Disordered" evidence="1">
    <location>
        <begin position="1"/>
        <end position="159"/>
    </location>
</feature>
<dbReference type="InterPro" id="IPR011009">
    <property type="entry name" value="Kinase-like_dom_sf"/>
</dbReference>
<dbReference type="PANTHER" id="PTHR44329:SF289">
    <property type="entry name" value="SERINE_THREONINE-PROTEIN KINASE VIK"/>
    <property type="match status" value="1"/>
</dbReference>
<feature type="compositionally biased region" description="Polar residues" evidence="1">
    <location>
        <begin position="64"/>
        <end position="81"/>
    </location>
</feature>
<dbReference type="Gene3D" id="1.10.510.10">
    <property type="entry name" value="Transferase(Phosphotransferase) domain 1"/>
    <property type="match status" value="1"/>
</dbReference>
<proteinExistence type="predicted"/>
<sequence length="480" mass="52817">MDDSTQSLRAADPLQQAAAARRARSVTPSSTDGSPRRRSRLGTPPPSPARATPSPAQGFDDSLTAAQHNSAGGETASSPSRHTSDDEFDLDEIFASNPSTPKGRYAKWLRASGPITIRRSKEEHPPSPSVSSSSSSSPRHWPGSSELDELHGRAKTRRPLPERIVGDGCALPEFDYATLGEVDEPMASGKQAFVYEVTVHRKRAALKVMRRELAEVVAERRAFVRECHLLARIKHAHIVPLYGVSTTLSGLPCVLLRWCDNTVIRSLRLDEVGHDPEVRATVKREWPSRERLRLMGELADALDHLHTRAILGAHVAHRDVKPPNFGLTATRSLVLYDFGLSVALLAKHSTRGDTFELTGDTGTRRYMSPEVAEGKPYGVSVDVYGWAICAHEIFHLRGKPFHGLSVSQHTERVVRNGARPVIPSTWDHRLIELFPSAWATADRRCDAARCRDVCRDIVAHPGPEDPLSTKLLPTCQCAIS</sequence>
<reference evidence="3" key="1">
    <citation type="submission" date="2021-11" db="EMBL/GenBank/DDBJ databases">
        <authorList>
            <consortium name="Genoscope - CEA"/>
            <person name="William W."/>
        </authorList>
    </citation>
    <scope>NUCLEOTIDE SEQUENCE</scope>
</reference>
<evidence type="ECO:0000256" key="1">
    <source>
        <dbReference type="SAM" id="MobiDB-lite"/>
    </source>
</evidence>
<name>A0A8J2SEE0_9STRA</name>
<dbReference type="GO" id="GO:0005524">
    <property type="term" value="F:ATP binding"/>
    <property type="evidence" value="ECO:0007669"/>
    <property type="project" value="InterPro"/>
</dbReference>